<sequence>MSFFGVINRERKDIVPLKTFVLELSKQEQCSPQEISAIILREYRKEFPEYEPFDFYYHDLVNSFVKVGKHHCIGLLGHCSSVDGFDEVELFCPVENRITGLMDMREIIIKAPEMAMFLMDVGVGMPDCIKHVRKDVMDAYSRKNAIQYTRPPEPHKQDEEPEWSKFRGRDTALTLISGLSMALCKGHANCTINGRPNKSAIANVATNSLIDAGFLSETVSDRQIRTLLASALKHADFQNTDK</sequence>
<dbReference type="AlphaFoldDB" id="A0AAN4A8W7"/>
<accession>A0AAN4A8W7</accession>
<dbReference type="Proteomes" id="UP001279522">
    <property type="component" value="Unassembled WGS sequence"/>
</dbReference>
<dbReference type="RefSeq" id="WP_071687747.1">
    <property type="nucleotide sequence ID" value="NZ_JACOJU010000003.1"/>
</dbReference>
<comment type="caution">
    <text evidence="1">The sequence shown here is derived from an EMBL/GenBank/DDBJ whole genome shotgun (WGS) entry which is preliminary data.</text>
</comment>
<evidence type="ECO:0000313" key="2">
    <source>
        <dbReference type="Proteomes" id="UP001279522"/>
    </source>
</evidence>
<organism evidence="1 2">
    <name type="scientific">Citrobacter freundii</name>
    <dbReference type="NCBI Taxonomy" id="546"/>
    <lineage>
        <taxon>Bacteria</taxon>
        <taxon>Pseudomonadati</taxon>
        <taxon>Pseudomonadota</taxon>
        <taxon>Gammaproteobacteria</taxon>
        <taxon>Enterobacterales</taxon>
        <taxon>Enterobacteriaceae</taxon>
        <taxon>Citrobacter</taxon>
        <taxon>Citrobacter freundii complex</taxon>
    </lineage>
</organism>
<proteinExistence type="predicted"/>
<protein>
    <submittedName>
        <fullName evidence="1">Uncharacterized protein</fullName>
    </submittedName>
</protein>
<reference evidence="1" key="1">
    <citation type="submission" date="2023-05" db="EMBL/GenBank/DDBJ databases">
        <authorList>
            <consortium name="Clinical and Environmental Microbiology Branch: Whole genome sequencing antimicrobial resistance pathogens in the healthcare setting"/>
        </authorList>
    </citation>
    <scope>NUCLEOTIDE SEQUENCE</scope>
    <source>
        <strain evidence="1">2023GN-00287</strain>
    </source>
</reference>
<dbReference type="EMBL" id="ABOSXX010000006">
    <property type="protein sequence ID" value="ELV3679415.1"/>
    <property type="molecule type" value="Genomic_DNA"/>
</dbReference>
<name>A0AAN4A8W7_CITFR</name>
<gene>
    <name evidence="1" type="ORF">SGX49_001825</name>
</gene>
<evidence type="ECO:0000313" key="1">
    <source>
        <dbReference type="EMBL" id="ELV3679415.1"/>
    </source>
</evidence>